<evidence type="ECO:0000256" key="6">
    <source>
        <dbReference type="ARBA" id="ARBA00023306"/>
    </source>
</evidence>
<name>A8F2P3_RICM5</name>
<dbReference type="GO" id="GO:0005829">
    <property type="term" value="C:cytosol"/>
    <property type="evidence" value="ECO:0007669"/>
    <property type="project" value="TreeGrafter"/>
</dbReference>
<comment type="subcellular location">
    <subcellularLocation>
        <location evidence="1">Cytoplasm</location>
    </subcellularLocation>
</comment>
<dbReference type="SUPFAM" id="SSF102829">
    <property type="entry name" value="Cell division protein ZapA-like"/>
    <property type="match status" value="1"/>
</dbReference>
<evidence type="ECO:0000256" key="4">
    <source>
        <dbReference type="ARBA" id="ARBA00022618"/>
    </source>
</evidence>
<protein>
    <recommendedName>
        <fullName evidence="2">Cell division protein ZapA</fullName>
    </recommendedName>
    <alternativeName>
        <fullName evidence="9">Z ring-associated protein ZapA</fullName>
    </alternativeName>
</protein>
<comment type="function">
    <text evidence="7">Activator of cell division through the inhibition of FtsZ GTPase activity, therefore promoting FtsZ assembly into bundles of protofilaments necessary for the formation of the division Z ring. It is recruited early at mid-cell but it is not essential for cell division.</text>
</comment>
<dbReference type="InterPro" id="IPR007838">
    <property type="entry name" value="Cell_div_ZapA-like"/>
</dbReference>
<reference evidence="10 11" key="1">
    <citation type="journal article" date="2007" name="Genome Res.">
        <title>Lateral gene transfer between obligate intracellular bacteria: evidence from the Rickettsia massiliae genome.</title>
        <authorList>
            <person name="Blanc G."/>
            <person name="Ogata H."/>
            <person name="Robert C."/>
            <person name="Audic S."/>
            <person name="Claverie J.-M."/>
            <person name="Raoult D."/>
        </authorList>
    </citation>
    <scope>NUCLEOTIDE SEQUENCE [LARGE SCALE GENOMIC DNA]</scope>
    <source>
        <strain evidence="11">Mtu5</strain>
    </source>
</reference>
<dbReference type="AlphaFoldDB" id="A8F2P3"/>
<evidence type="ECO:0000256" key="5">
    <source>
        <dbReference type="ARBA" id="ARBA00023210"/>
    </source>
</evidence>
<evidence type="ECO:0000313" key="11">
    <source>
        <dbReference type="Proteomes" id="UP000001311"/>
    </source>
</evidence>
<proteinExistence type="predicted"/>
<keyword evidence="3" id="KW-0963">Cytoplasm</keyword>
<evidence type="ECO:0000256" key="8">
    <source>
        <dbReference type="ARBA" id="ARBA00026068"/>
    </source>
</evidence>
<dbReference type="InterPro" id="IPR036192">
    <property type="entry name" value="Cell_div_ZapA-like_sf"/>
</dbReference>
<gene>
    <name evidence="10" type="ordered locus">RMA_1194</name>
</gene>
<evidence type="ECO:0000256" key="7">
    <source>
        <dbReference type="ARBA" id="ARBA00024910"/>
    </source>
</evidence>
<accession>A8F2P3</accession>
<dbReference type="EMBL" id="CP000683">
    <property type="protein sequence ID" value="ABV85179.1"/>
    <property type="molecule type" value="Genomic_DNA"/>
</dbReference>
<keyword evidence="4" id="KW-0132">Cell division</keyword>
<organism evidence="10 11">
    <name type="scientific">Rickettsia massiliae (strain Mtu5)</name>
    <dbReference type="NCBI Taxonomy" id="416276"/>
    <lineage>
        <taxon>Bacteria</taxon>
        <taxon>Pseudomonadati</taxon>
        <taxon>Pseudomonadota</taxon>
        <taxon>Alphaproteobacteria</taxon>
        <taxon>Rickettsiales</taxon>
        <taxon>Rickettsiaceae</taxon>
        <taxon>Rickettsieae</taxon>
        <taxon>Rickettsia</taxon>
        <taxon>spotted fever group</taxon>
    </lineage>
</organism>
<dbReference type="Proteomes" id="UP000001311">
    <property type="component" value="Chromosome"/>
</dbReference>
<keyword evidence="6" id="KW-0131">Cell cycle</keyword>
<dbReference type="GO" id="GO:0000921">
    <property type="term" value="P:septin ring assembly"/>
    <property type="evidence" value="ECO:0007669"/>
    <property type="project" value="TreeGrafter"/>
</dbReference>
<comment type="subunit">
    <text evidence="8">Homodimer. Interacts with FtsZ.</text>
</comment>
<evidence type="ECO:0000256" key="3">
    <source>
        <dbReference type="ARBA" id="ARBA00022490"/>
    </source>
</evidence>
<dbReference type="GO" id="GO:0043093">
    <property type="term" value="P:FtsZ-dependent cytokinesis"/>
    <property type="evidence" value="ECO:0007669"/>
    <property type="project" value="TreeGrafter"/>
</dbReference>
<dbReference type="Gene3D" id="3.30.160.880">
    <property type="entry name" value="Cell division protein ZapA protomer, N-terminal domain"/>
    <property type="match status" value="1"/>
</dbReference>
<dbReference type="GO" id="GO:0032153">
    <property type="term" value="C:cell division site"/>
    <property type="evidence" value="ECO:0007669"/>
    <property type="project" value="TreeGrafter"/>
</dbReference>
<evidence type="ECO:0000256" key="9">
    <source>
        <dbReference type="ARBA" id="ARBA00033158"/>
    </source>
</evidence>
<evidence type="ECO:0000256" key="2">
    <source>
        <dbReference type="ARBA" id="ARBA00015195"/>
    </source>
</evidence>
<sequence>MIMSIVTVTLNNKSFQLYCNNGDEEELLSLANKLNDKIAEIKLGSPTASFELLLVMASLNAQAEIASLTETLNKNGLQKNHPDEEKFAETLTTIAGYLENLARKMGK</sequence>
<dbReference type="Pfam" id="PF05164">
    <property type="entry name" value="ZapA"/>
    <property type="match status" value="1"/>
</dbReference>
<dbReference type="InterPro" id="IPR042233">
    <property type="entry name" value="Cell_div_ZapA_N"/>
</dbReference>
<keyword evidence="5" id="KW-0717">Septation</keyword>
<dbReference type="HOGENOM" id="CLU_2234521_0_0_5"/>
<evidence type="ECO:0000313" key="10">
    <source>
        <dbReference type="EMBL" id="ABV85179.1"/>
    </source>
</evidence>
<dbReference type="PANTHER" id="PTHR34981:SF1">
    <property type="entry name" value="CELL DIVISION PROTEIN ZAPA"/>
    <property type="match status" value="1"/>
</dbReference>
<dbReference type="GO" id="GO:0000917">
    <property type="term" value="P:division septum assembly"/>
    <property type="evidence" value="ECO:0007669"/>
    <property type="project" value="UniProtKB-KW"/>
</dbReference>
<dbReference type="KEGG" id="rms:RMA_1194"/>
<evidence type="ECO:0000256" key="1">
    <source>
        <dbReference type="ARBA" id="ARBA00004496"/>
    </source>
</evidence>
<dbReference type="PANTHER" id="PTHR34981">
    <property type="entry name" value="CELL DIVISION PROTEIN ZAPA"/>
    <property type="match status" value="1"/>
</dbReference>
<keyword evidence="11" id="KW-1185">Reference proteome</keyword>
<dbReference type="GO" id="GO:0030428">
    <property type="term" value="C:cell septum"/>
    <property type="evidence" value="ECO:0007669"/>
    <property type="project" value="TreeGrafter"/>
</dbReference>